<dbReference type="Pfam" id="PF00400">
    <property type="entry name" value="WD40"/>
    <property type="match status" value="2"/>
</dbReference>
<reference evidence="10" key="1">
    <citation type="submission" date="2020-06" db="EMBL/GenBank/DDBJ databases">
        <title>Draft genome of Bugula neritina, a colonial animal packing powerful symbionts and potential medicines.</title>
        <authorList>
            <person name="Rayko M."/>
        </authorList>
    </citation>
    <scope>NUCLEOTIDE SEQUENCE [LARGE SCALE GENOMIC DNA]</scope>
    <source>
        <strain evidence="10">Kwan_BN1</strain>
    </source>
</reference>
<feature type="compositionally biased region" description="Polar residues" evidence="8">
    <location>
        <begin position="450"/>
        <end position="460"/>
    </location>
</feature>
<evidence type="ECO:0000313" key="11">
    <source>
        <dbReference type="Proteomes" id="UP000593567"/>
    </source>
</evidence>
<evidence type="ECO:0000256" key="3">
    <source>
        <dbReference type="ARBA" id="ARBA00022737"/>
    </source>
</evidence>
<dbReference type="SMART" id="SM00320">
    <property type="entry name" value="WD40"/>
    <property type="match status" value="4"/>
</dbReference>
<feature type="repeat" description="WD" evidence="6">
    <location>
        <begin position="128"/>
        <end position="170"/>
    </location>
</feature>
<feature type="region of interest" description="Disordered" evidence="8">
    <location>
        <begin position="418"/>
        <end position="461"/>
    </location>
</feature>
<evidence type="ECO:0000256" key="5">
    <source>
        <dbReference type="ARBA" id="ARBA00023203"/>
    </source>
</evidence>
<proteinExistence type="inferred from homology"/>
<keyword evidence="11" id="KW-1185">Reference proteome</keyword>
<evidence type="ECO:0000259" key="9">
    <source>
        <dbReference type="SMART" id="SM01166"/>
    </source>
</evidence>
<accession>A0A7J7K8H2</accession>
<dbReference type="PANTHER" id="PTHR10856:SF0">
    <property type="entry name" value="CORONIN"/>
    <property type="match status" value="1"/>
</dbReference>
<dbReference type="FunFam" id="2.130.10.10:FF:000502">
    <property type="entry name" value="Coronin"/>
    <property type="match status" value="1"/>
</dbReference>
<evidence type="ECO:0000256" key="4">
    <source>
        <dbReference type="ARBA" id="ARBA00023054"/>
    </source>
</evidence>
<dbReference type="InterPro" id="IPR015505">
    <property type="entry name" value="Coronin"/>
</dbReference>
<dbReference type="InterPro" id="IPR001680">
    <property type="entry name" value="WD40_rpt"/>
</dbReference>
<dbReference type="InterPro" id="IPR036322">
    <property type="entry name" value="WD40_repeat_dom_sf"/>
</dbReference>
<dbReference type="PROSITE" id="PS50294">
    <property type="entry name" value="WD_REPEATS_REGION"/>
    <property type="match status" value="1"/>
</dbReference>
<feature type="repeat" description="WD" evidence="6">
    <location>
        <begin position="78"/>
        <end position="120"/>
    </location>
</feature>
<organism evidence="10 11">
    <name type="scientific">Bugula neritina</name>
    <name type="common">Brown bryozoan</name>
    <name type="synonym">Sertularia neritina</name>
    <dbReference type="NCBI Taxonomy" id="10212"/>
    <lineage>
        <taxon>Eukaryota</taxon>
        <taxon>Metazoa</taxon>
        <taxon>Spiralia</taxon>
        <taxon>Lophotrochozoa</taxon>
        <taxon>Bryozoa</taxon>
        <taxon>Gymnolaemata</taxon>
        <taxon>Cheilostomatida</taxon>
        <taxon>Flustrina</taxon>
        <taxon>Buguloidea</taxon>
        <taxon>Bugulidae</taxon>
        <taxon>Bugula</taxon>
    </lineage>
</organism>
<feature type="domain" description="DUF1899" evidence="9">
    <location>
        <begin position="4"/>
        <end position="69"/>
    </location>
</feature>
<dbReference type="Gene3D" id="2.130.10.10">
    <property type="entry name" value="YVTN repeat-like/Quinoprotein amine dehydrogenase"/>
    <property type="match status" value="1"/>
</dbReference>
<dbReference type="OrthoDB" id="1850764at2759"/>
<dbReference type="PANTHER" id="PTHR10856">
    <property type="entry name" value="CORONIN"/>
    <property type="match status" value="1"/>
</dbReference>
<sequence length="491" mass="54133">MSVKVVRSSKFRHVFGTAAKKDQCYDGMRITKSNWEGSTYCSVNPKYLAIIVESAGGGAFLVIPLSKVGRVERDAPVVGGHKAGVLDLKWCPHHDDVIASASEDCTVKIWQIPKNGLRESLNEPIVDLVYHQRRVGLIEWHPTVSNILASSGSDHKFCLWDVGCGDVLTEIDLKDVLFSISFNFTGDKIVTACKDRSVRVHDARTLAVLQEQKAHEGAKATQAVFLKDGRIFTTGFSKRSDRQFSIWAKNGDNSLGGCMGPLATESIDSSNGVMYIFYDSDTNVIYLAGKGDSVIRYFEVVDEMPYVYWLANYSSNVPQRGIGFMPKRGINVNNCEINRFYKLAQGSGNQGGYCEPISFTVPRKSELYQEDLYPDTFSGEPSLTADEWFMERRDAPPQLVSMREFFADEGLKQKAKVRSSVLTSGVKKSSAKKPSPENGAAPSPGGFNKPDSTSPVSAPNNEAVESLMNEIKRLKIIVAGHEKRLALLEGS</sequence>
<dbReference type="SMART" id="SM01166">
    <property type="entry name" value="DUF1899"/>
    <property type="match status" value="1"/>
</dbReference>
<gene>
    <name evidence="10" type="ORF">EB796_007187</name>
</gene>
<keyword evidence="2 6" id="KW-0853">WD repeat</keyword>
<evidence type="ECO:0000256" key="1">
    <source>
        <dbReference type="ARBA" id="ARBA00009482"/>
    </source>
</evidence>
<keyword evidence="3 7" id="KW-0677">Repeat</keyword>
<evidence type="ECO:0000256" key="6">
    <source>
        <dbReference type="PROSITE-ProRule" id="PRU00221"/>
    </source>
</evidence>
<keyword evidence="5" id="KW-0009">Actin-binding</keyword>
<dbReference type="Proteomes" id="UP000593567">
    <property type="component" value="Unassembled WGS sequence"/>
</dbReference>
<dbReference type="GO" id="GO:0007015">
    <property type="term" value="P:actin filament organization"/>
    <property type="evidence" value="ECO:0007669"/>
    <property type="project" value="TreeGrafter"/>
</dbReference>
<evidence type="ECO:0000256" key="2">
    <source>
        <dbReference type="ARBA" id="ARBA00022574"/>
    </source>
</evidence>
<comment type="caution">
    <text evidence="10">The sequence shown here is derived from an EMBL/GenBank/DDBJ whole genome shotgun (WGS) entry which is preliminary data.</text>
</comment>
<comment type="similarity">
    <text evidence="1 7">Belongs to the WD repeat coronin family.</text>
</comment>
<dbReference type="GO" id="GO:0051015">
    <property type="term" value="F:actin filament binding"/>
    <property type="evidence" value="ECO:0007669"/>
    <property type="project" value="TreeGrafter"/>
</dbReference>
<dbReference type="SMART" id="SM01167">
    <property type="entry name" value="DUF1900"/>
    <property type="match status" value="1"/>
</dbReference>
<dbReference type="InterPro" id="IPR015943">
    <property type="entry name" value="WD40/YVTN_repeat-like_dom_sf"/>
</dbReference>
<evidence type="ECO:0000256" key="7">
    <source>
        <dbReference type="RuleBase" id="RU280818"/>
    </source>
</evidence>
<protein>
    <recommendedName>
        <fullName evidence="7">Coronin</fullName>
    </recommendedName>
</protein>
<dbReference type="InterPro" id="IPR015048">
    <property type="entry name" value="DUF1899"/>
</dbReference>
<dbReference type="Pfam" id="PF16300">
    <property type="entry name" value="WD40_4"/>
    <property type="match status" value="1"/>
</dbReference>
<dbReference type="Pfam" id="PF08953">
    <property type="entry name" value="DUF1899"/>
    <property type="match status" value="1"/>
</dbReference>
<evidence type="ECO:0000256" key="8">
    <source>
        <dbReference type="SAM" id="MobiDB-lite"/>
    </source>
</evidence>
<dbReference type="PROSITE" id="PS50082">
    <property type="entry name" value="WD_REPEATS_2"/>
    <property type="match status" value="2"/>
</dbReference>
<evidence type="ECO:0000313" key="10">
    <source>
        <dbReference type="EMBL" id="KAF6034505.1"/>
    </source>
</evidence>
<name>A0A7J7K8H2_BUGNE</name>
<dbReference type="SUPFAM" id="SSF50978">
    <property type="entry name" value="WD40 repeat-like"/>
    <property type="match status" value="1"/>
</dbReference>
<dbReference type="EMBL" id="VXIV02001057">
    <property type="protein sequence ID" value="KAF6034505.1"/>
    <property type="molecule type" value="Genomic_DNA"/>
</dbReference>
<keyword evidence="4" id="KW-0175">Coiled coil</keyword>
<dbReference type="AlphaFoldDB" id="A0A7J7K8H2"/>